<dbReference type="Gene3D" id="3.30.70.260">
    <property type="match status" value="2"/>
</dbReference>
<keyword evidence="7" id="KW-0067">ATP-binding</keyword>
<evidence type="ECO:0000313" key="15">
    <source>
        <dbReference type="EMBL" id="KTD37797.1"/>
    </source>
</evidence>
<organism evidence="15 16">
    <name type="scientific">Legionella oakridgensis</name>
    <dbReference type="NCBI Taxonomy" id="29423"/>
    <lineage>
        <taxon>Bacteria</taxon>
        <taxon>Pseudomonadati</taxon>
        <taxon>Pseudomonadota</taxon>
        <taxon>Gammaproteobacteria</taxon>
        <taxon>Legionellales</taxon>
        <taxon>Legionellaceae</taxon>
        <taxon>Legionella</taxon>
    </lineage>
</organism>
<dbReference type="UniPathway" id="UPA00034">
    <property type="reaction ID" value="UER00015"/>
</dbReference>
<evidence type="ECO:0000256" key="4">
    <source>
        <dbReference type="ARBA" id="ARBA00022741"/>
    </source>
</evidence>
<evidence type="ECO:0000256" key="5">
    <source>
        <dbReference type="ARBA" id="ARBA00022777"/>
    </source>
</evidence>
<evidence type="ECO:0000256" key="10">
    <source>
        <dbReference type="NCBIfam" id="TIGR01048"/>
    </source>
</evidence>
<dbReference type="InterPro" id="IPR045865">
    <property type="entry name" value="ACT-like_dom_sf"/>
</dbReference>
<comment type="caution">
    <text evidence="15">The sequence shown here is derived from an EMBL/GenBank/DDBJ whole genome shotgun (WGS) entry which is preliminary data.</text>
</comment>
<feature type="modified residue" description="N6-(pyridoxal phosphate)lysine" evidence="11">
    <location>
        <position position="527"/>
    </location>
</feature>
<dbReference type="InterPro" id="IPR000183">
    <property type="entry name" value="Orn/DAP/Arg_de-COase"/>
</dbReference>
<comment type="pathway">
    <text evidence="13">Amino-acid biosynthesis; L-methionine biosynthesis via de novo pathway; L-homoserine from L-aspartate: step 1/3.</text>
</comment>
<dbReference type="InterPro" id="IPR001341">
    <property type="entry name" value="Asp_kinase"/>
</dbReference>
<dbReference type="SUPFAM" id="SSF55021">
    <property type="entry name" value="ACT-like"/>
    <property type="match status" value="2"/>
</dbReference>
<dbReference type="GO" id="GO:0004072">
    <property type="term" value="F:aspartate kinase activity"/>
    <property type="evidence" value="ECO:0007669"/>
    <property type="project" value="InterPro"/>
</dbReference>
<dbReference type="PROSITE" id="PS51671">
    <property type="entry name" value="ACT"/>
    <property type="match status" value="1"/>
</dbReference>
<keyword evidence="4" id="KW-0547">Nucleotide-binding</keyword>
<evidence type="ECO:0000256" key="1">
    <source>
        <dbReference type="ARBA" id="ARBA00001933"/>
    </source>
</evidence>
<dbReference type="InterPro" id="IPR002986">
    <property type="entry name" value="DAP_deCOOHase_LysA"/>
</dbReference>
<evidence type="ECO:0000256" key="11">
    <source>
        <dbReference type="PIRSR" id="PIRSR600183-50"/>
    </source>
</evidence>
<dbReference type="Gene3D" id="3.20.20.10">
    <property type="entry name" value="Alanine racemase"/>
    <property type="match status" value="1"/>
</dbReference>
<dbReference type="PRINTS" id="PR01181">
    <property type="entry name" value="DAPDCRBXLASE"/>
</dbReference>
<dbReference type="PANTHER" id="PTHR43727">
    <property type="entry name" value="DIAMINOPIMELATE DECARBOXYLASE"/>
    <property type="match status" value="1"/>
</dbReference>
<evidence type="ECO:0000256" key="8">
    <source>
        <dbReference type="ARBA" id="ARBA00022898"/>
    </source>
</evidence>
<dbReference type="EMBL" id="LNYP01000029">
    <property type="protein sequence ID" value="KTD37797.1"/>
    <property type="molecule type" value="Genomic_DNA"/>
</dbReference>
<dbReference type="UniPathway" id="UPA00050">
    <property type="reaction ID" value="UER00461"/>
</dbReference>
<dbReference type="UniPathway" id="UPA00051">
    <property type="reaction ID" value="UER00462"/>
</dbReference>
<evidence type="ECO:0000256" key="3">
    <source>
        <dbReference type="ARBA" id="ARBA00022679"/>
    </source>
</evidence>
<evidence type="ECO:0000256" key="7">
    <source>
        <dbReference type="ARBA" id="ARBA00022840"/>
    </source>
</evidence>
<dbReference type="GO" id="GO:0009089">
    <property type="term" value="P:lysine biosynthetic process via diaminopimelate"/>
    <property type="evidence" value="ECO:0007669"/>
    <property type="project" value="UniProtKB-UniRule"/>
</dbReference>
<evidence type="ECO:0000313" key="16">
    <source>
        <dbReference type="Proteomes" id="UP000054858"/>
    </source>
</evidence>
<dbReference type="GO" id="GO:0008836">
    <property type="term" value="F:diaminopimelate decarboxylase activity"/>
    <property type="evidence" value="ECO:0007669"/>
    <property type="project" value="UniProtKB-UniRule"/>
</dbReference>
<dbReference type="PRINTS" id="PR01179">
    <property type="entry name" value="ODADCRBXLASE"/>
</dbReference>
<dbReference type="PANTHER" id="PTHR43727:SF2">
    <property type="entry name" value="GROUP IV DECARBOXYLASE"/>
    <property type="match status" value="1"/>
</dbReference>
<dbReference type="PROSITE" id="PS00324">
    <property type="entry name" value="ASPARTOKINASE"/>
    <property type="match status" value="1"/>
</dbReference>
<dbReference type="Pfam" id="PF00278">
    <property type="entry name" value="Orn_DAP_Arg_deC"/>
    <property type="match status" value="1"/>
</dbReference>
<comment type="pathway">
    <text evidence="13">Amino-acid biosynthesis; L-threonine biosynthesis; L-threonine from L-aspartate: step 1/5.</text>
</comment>
<dbReference type="Gene3D" id="3.40.1160.10">
    <property type="entry name" value="Acetylglutamate kinase-like"/>
    <property type="match status" value="1"/>
</dbReference>
<dbReference type="EC" id="4.1.1.20" evidence="10"/>
<comment type="cofactor">
    <cofactor evidence="1 11">
        <name>pyridoxal 5'-phosphate</name>
        <dbReference type="ChEBI" id="CHEBI:597326"/>
    </cofactor>
</comment>
<keyword evidence="8 11" id="KW-0663">Pyridoxal phosphate</keyword>
<dbReference type="RefSeq" id="WP_025385350.1">
    <property type="nucleotide sequence ID" value="NZ_LCUA01000002.1"/>
</dbReference>
<evidence type="ECO:0000256" key="2">
    <source>
        <dbReference type="ARBA" id="ARBA00004766"/>
    </source>
</evidence>
<dbReference type="InterPro" id="IPR018042">
    <property type="entry name" value="Aspartate_kinase_CS"/>
</dbReference>
<evidence type="ECO:0000256" key="13">
    <source>
        <dbReference type="RuleBase" id="RU004249"/>
    </source>
</evidence>
<dbReference type="AlphaFoldDB" id="A0A0W0WZQ0"/>
<accession>A0A0W0WZQ0</accession>
<dbReference type="PATRIC" id="fig|29423.5.peg.1546"/>
<dbReference type="InterPro" id="IPR022643">
    <property type="entry name" value="De-COase2_C"/>
</dbReference>
<dbReference type="Gene3D" id="2.40.37.10">
    <property type="entry name" value="Lyase, Ornithine Decarboxylase, Chain A, domain 1"/>
    <property type="match status" value="1"/>
</dbReference>
<dbReference type="NCBIfam" id="NF006515">
    <property type="entry name" value="PRK08961.1"/>
    <property type="match status" value="1"/>
</dbReference>
<dbReference type="InterPro" id="IPR002912">
    <property type="entry name" value="ACT_dom"/>
</dbReference>
<feature type="domain" description="ACT" evidence="14">
    <location>
        <begin position="320"/>
        <end position="393"/>
    </location>
</feature>
<name>A0A0W0WZQ0_9GAMM</name>
<evidence type="ECO:0000256" key="9">
    <source>
        <dbReference type="ARBA" id="ARBA00023239"/>
    </source>
</evidence>
<keyword evidence="5 15" id="KW-0418">Kinase</keyword>
<proteinExistence type="inferred from homology"/>
<dbReference type="Proteomes" id="UP000054858">
    <property type="component" value="Unassembled WGS sequence"/>
</dbReference>
<evidence type="ECO:0000256" key="6">
    <source>
        <dbReference type="ARBA" id="ARBA00022793"/>
    </source>
</evidence>
<dbReference type="SUPFAM" id="SSF50621">
    <property type="entry name" value="Alanine racemase C-terminal domain-like"/>
    <property type="match status" value="1"/>
</dbReference>
<dbReference type="CDD" id="cd04920">
    <property type="entry name" value="ACT_AKiii-DAPDC_2"/>
    <property type="match status" value="1"/>
</dbReference>
<dbReference type="GO" id="GO:0009088">
    <property type="term" value="P:threonine biosynthetic process"/>
    <property type="evidence" value="ECO:0007669"/>
    <property type="project" value="UniProtKB-UniPathway"/>
</dbReference>
<keyword evidence="9" id="KW-0456">Lyase</keyword>
<gene>
    <name evidence="15" type="primary">lysAC_1</name>
    <name evidence="15" type="ORF">Loak_1473</name>
</gene>
<evidence type="ECO:0000256" key="12">
    <source>
        <dbReference type="RuleBase" id="RU003737"/>
    </source>
</evidence>
<keyword evidence="3 15" id="KW-0808">Transferase</keyword>
<dbReference type="InterPro" id="IPR011246">
    <property type="entry name" value="DAP_dec_asp_kin"/>
</dbReference>
<dbReference type="InterPro" id="IPR009006">
    <property type="entry name" value="Ala_racemase/Decarboxylase_C"/>
</dbReference>
<dbReference type="InterPro" id="IPR001048">
    <property type="entry name" value="Asp/Glu/Uridylate_kinase"/>
</dbReference>
<keyword evidence="6" id="KW-0210">Decarboxylase</keyword>
<dbReference type="Pfam" id="PF02784">
    <property type="entry name" value="Orn_Arg_deC_N"/>
    <property type="match status" value="1"/>
</dbReference>
<dbReference type="SUPFAM" id="SSF51419">
    <property type="entry name" value="PLP-binding barrel"/>
    <property type="match status" value="1"/>
</dbReference>
<comment type="similarity">
    <text evidence="12">Belongs to the Orn/Lys/Arg decarboxylase class-II family.</text>
</comment>
<comment type="pathway">
    <text evidence="2 13">Amino-acid biosynthesis; L-lysine biosynthesis via DAP pathway; (S)-tetrahydrodipicolinate from L-aspartate: step 1/4.</text>
</comment>
<dbReference type="Pfam" id="PF00696">
    <property type="entry name" value="AA_kinase"/>
    <property type="match status" value="1"/>
</dbReference>
<evidence type="ECO:0000259" key="14">
    <source>
        <dbReference type="PROSITE" id="PS51671"/>
    </source>
</evidence>
<dbReference type="NCBIfam" id="TIGR00657">
    <property type="entry name" value="asp_kinases"/>
    <property type="match status" value="1"/>
</dbReference>
<dbReference type="GO" id="GO:0005524">
    <property type="term" value="F:ATP binding"/>
    <property type="evidence" value="ECO:0007669"/>
    <property type="project" value="UniProtKB-KW"/>
</dbReference>
<sequence>MQQVVTKFGGTSVSSRETWEHIAAITQKHLDSGVQPVIVCSALSQASNKLEKMIETALLNEHHHIEANVREEYIQLAKALEVSPELLGNELQQLNQWLTGIALLKEAPAKTRAQILSLGELMMTRLGHAFLQQKGIHCLWFDVREALITTPVPGGDAINYLAARCTSESNHQLQEKLVKSGAQAIITQGFIAANPRGETVLLGRGGSDTSGALLAAILQAKVCEIWTDVPGIYTANPHQLPHARLLKQLNYDEAQEIASMGAKVLHPNCLPPVRRAGIPMVVKYTRMPEHSGTWISQDSDEHAPPIKSIQVKHSITLISIDTLNMWQQVGFLADVFTTFKQHGFSVDLLSSSEFNVTLSLDISAKLRDRSALEALIADLNRFGRAKIIESCSAVSLVGHHIRTVLPQLGPTLEVFEAQQIYLMSLASNDLNLTFVVDESQADKLCQKLHALLIENNPQSFYYSKSWQEEFGTPEKHQTPWWESARDKLLDLGSQHSPCYVYHLETVAKKADELLQLQSIDTLFYAIKANPHPALLTTLLQKDIGFECVSIHELQHVLSLFPNIDKNRLLFTPNFSPKEEYEYAIACGCYVTVDNLYPLQHWPELFQNKSILLRIDPGCGAGHHKYVCTGGNESKFGIPRDNLKELAELVNQHHIHVIGLHAHSGSGILSCEVWQQTALMLAASASHFPTVKFINLGGGLGIVEKPGQQPLDLSSLDATLSAVKSRYPHLSFWLEPGRFFVAESGVILAKVTQCKDKGKVRFIGIETGMNSLLRPALYGSYHEIVNLSRMMDNKTSFAHVVGPICESGDTLGHDRLLPDTRENDLMLIANAGAYGHCMSSSYNLRPPANEIVLDGHDAIERP</sequence>
<dbReference type="SUPFAM" id="SSF53633">
    <property type="entry name" value="Carbamate kinase-like"/>
    <property type="match status" value="1"/>
</dbReference>
<dbReference type="NCBIfam" id="TIGR01048">
    <property type="entry name" value="lysA"/>
    <property type="match status" value="1"/>
</dbReference>
<protein>
    <recommendedName>
        <fullName evidence="10">Diaminopimelate decarboxylase</fullName>
        <ecNumber evidence="10">4.1.1.20</ecNumber>
    </recommendedName>
</protein>
<dbReference type="InterPro" id="IPR022644">
    <property type="entry name" value="De-COase2_N"/>
</dbReference>
<dbReference type="InterPro" id="IPR029066">
    <property type="entry name" value="PLP-binding_barrel"/>
</dbReference>
<feature type="active site" description="Proton donor" evidence="11">
    <location>
        <position position="804"/>
    </location>
</feature>
<keyword evidence="13" id="KW-0028">Amino-acid biosynthesis</keyword>
<dbReference type="PIRSF" id="PIRSF036459">
    <property type="entry name" value="DAP_dec_asp_kin"/>
    <property type="match status" value="1"/>
</dbReference>
<dbReference type="InterPro" id="IPR036393">
    <property type="entry name" value="AceGlu_kinase-like_sf"/>
</dbReference>
<reference evidence="15 16" key="1">
    <citation type="submission" date="2015-11" db="EMBL/GenBank/DDBJ databases">
        <title>Genomic analysis of 38 Legionella species identifies large and diverse effector repertoires.</title>
        <authorList>
            <person name="Burstein D."/>
            <person name="Amaro F."/>
            <person name="Zusman T."/>
            <person name="Lifshitz Z."/>
            <person name="Cohen O."/>
            <person name="Gilbert J.A."/>
            <person name="Pupko T."/>
            <person name="Shuman H.A."/>
            <person name="Segal G."/>
        </authorList>
    </citation>
    <scope>NUCLEOTIDE SEQUENCE [LARGE SCALE GENOMIC DNA]</scope>
    <source>
        <strain evidence="15 16">Oak Ridge-10</strain>
    </source>
</reference>